<evidence type="ECO:0000313" key="1">
    <source>
        <dbReference type="EMBL" id="KAI3691323.1"/>
    </source>
</evidence>
<dbReference type="EMBL" id="CM042017">
    <property type="protein sequence ID" value="KAI3691323.1"/>
    <property type="molecule type" value="Genomic_DNA"/>
</dbReference>
<organism evidence="1 2">
    <name type="scientific">Cichorium intybus</name>
    <name type="common">Chicory</name>
    <dbReference type="NCBI Taxonomy" id="13427"/>
    <lineage>
        <taxon>Eukaryota</taxon>
        <taxon>Viridiplantae</taxon>
        <taxon>Streptophyta</taxon>
        <taxon>Embryophyta</taxon>
        <taxon>Tracheophyta</taxon>
        <taxon>Spermatophyta</taxon>
        <taxon>Magnoliopsida</taxon>
        <taxon>eudicotyledons</taxon>
        <taxon>Gunneridae</taxon>
        <taxon>Pentapetalae</taxon>
        <taxon>asterids</taxon>
        <taxon>campanulids</taxon>
        <taxon>Asterales</taxon>
        <taxon>Asteraceae</taxon>
        <taxon>Cichorioideae</taxon>
        <taxon>Cichorieae</taxon>
        <taxon>Cichoriinae</taxon>
        <taxon>Cichorium</taxon>
    </lineage>
</organism>
<dbReference type="Proteomes" id="UP001055811">
    <property type="component" value="Linkage Group LG09"/>
</dbReference>
<proteinExistence type="predicted"/>
<reference evidence="1 2" key="2">
    <citation type="journal article" date="2022" name="Mol. Ecol. Resour.">
        <title>The genomes of chicory, endive, great burdock and yacon provide insights into Asteraceae paleo-polyploidization history and plant inulin production.</title>
        <authorList>
            <person name="Fan W."/>
            <person name="Wang S."/>
            <person name="Wang H."/>
            <person name="Wang A."/>
            <person name="Jiang F."/>
            <person name="Liu H."/>
            <person name="Zhao H."/>
            <person name="Xu D."/>
            <person name="Zhang Y."/>
        </authorList>
    </citation>
    <scope>NUCLEOTIDE SEQUENCE [LARGE SCALE GENOMIC DNA]</scope>
    <source>
        <strain evidence="2">cv. Punajuju</strain>
        <tissue evidence="1">Leaves</tissue>
    </source>
</reference>
<comment type="caution">
    <text evidence="1">The sequence shown here is derived from an EMBL/GenBank/DDBJ whole genome shotgun (WGS) entry which is preliminary data.</text>
</comment>
<gene>
    <name evidence="1" type="ORF">L2E82_49646</name>
</gene>
<evidence type="ECO:0000313" key="2">
    <source>
        <dbReference type="Proteomes" id="UP001055811"/>
    </source>
</evidence>
<protein>
    <submittedName>
        <fullName evidence="1">Uncharacterized protein</fullName>
    </submittedName>
</protein>
<sequence>MERQIGQMAADQQKRDSGKLPSATEVNPTHNQRPGKDQVNTVESGWRKVTLEDLFEVGSEVKLGEEDKVLGSEEGKEEGIPVEKETQPEIDKEVQKEEQSTIAGIKQKKKDRKGKKKQEAPKPMRPLMNQPLWDELKDAPEDTIILQEMCEQNGKSKAPTPKTVRLTMKASEALLGTLSKKEKDPGSPLITTTVGDVVIRNTLLDLGASVNILPGYLYDKYKNEEIEPAEVVLQLADQSTKVSRGRLTNVIVKVGDFFYPVDFLVMEYESLDDAPALIIGRPFLATAGSVIDCKIGDMDIFFGTRKRRLNMFGNPVSLPSEENGKQMDRRILMEPGIKSKEKIWTRTGEGGKEEI</sequence>
<reference evidence="2" key="1">
    <citation type="journal article" date="2022" name="Mol. Ecol. Resour.">
        <title>The genomes of chicory, endive, great burdock and yacon provide insights into Asteraceae palaeo-polyploidization history and plant inulin production.</title>
        <authorList>
            <person name="Fan W."/>
            <person name="Wang S."/>
            <person name="Wang H."/>
            <person name="Wang A."/>
            <person name="Jiang F."/>
            <person name="Liu H."/>
            <person name="Zhao H."/>
            <person name="Xu D."/>
            <person name="Zhang Y."/>
        </authorList>
    </citation>
    <scope>NUCLEOTIDE SEQUENCE [LARGE SCALE GENOMIC DNA]</scope>
    <source>
        <strain evidence="2">cv. Punajuju</strain>
    </source>
</reference>
<name>A0ACB8Z1T9_CICIN</name>
<accession>A0ACB8Z1T9</accession>
<keyword evidence="2" id="KW-1185">Reference proteome</keyword>